<keyword evidence="2" id="KW-1185">Reference proteome</keyword>
<dbReference type="Proteomes" id="UP000326852">
    <property type="component" value="Unassembled WGS sequence"/>
</dbReference>
<evidence type="ECO:0000313" key="1">
    <source>
        <dbReference type="EMBL" id="KAD3720670.1"/>
    </source>
</evidence>
<dbReference type="Gene3D" id="2.60.60.30">
    <property type="entry name" value="sav2460 like domains"/>
    <property type="match status" value="1"/>
</dbReference>
<sequence length="216" mass="22893">MAPFGFGKNNEAAAEAPALDLGKKAGTISLEKGNRVTIAKTPIITARCEWSSNTDYDLYALVILRDGTELVCSTFGSEAQPVPTPELLDGAVRHLGDVGRGQNGKAQETIEIRLTDQIEAVVPIAYSAQSNGMGSFRKYGVSLGIDNGSGTSVTIDSANASKRMSVFTVAIGVIRNTADGVVVESLETYSKSLSEFRPAWQNGQVVMDAGSKNIFK</sequence>
<name>A0A5N6MRB5_9MICC</name>
<organism evidence="1 2">
    <name type="scientific">Arthrobacter yangruifuii</name>
    <dbReference type="NCBI Taxonomy" id="2606616"/>
    <lineage>
        <taxon>Bacteria</taxon>
        <taxon>Bacillati</taxon>
        <taxon>Actinomycetota</taxon>
        <taxon>Actinomycetes</taxon>
        <taxon>Micrococcales</taxon>
        <taxon>Micrococcaceae</taxon>
        <taxon>Arthrobacter</taxon>
    </lineage>
</organism>
<reference evidence="1 2" key="1">
    <citation type="submission" date="2019-08" db="EMBL/GenBank/DDBJ databases">
        <title>Arthrobacter sp. nov., isolated from plateau pika and Tibetan wild ass.</title>
        <authorList>
            <person name="Ge Y."/>
        </authorList>
    </citation>
    <scope>NUCLEOTIDE SEQUENCE [LARGE SCALE GENOMIC DNA]</scope>
    <source>
        <strain evidence="1 2">785</strain>
    </source>
</reference>
<dbReference type="EMBL" id="VTFX01000003">
    <property type="protein sequence ID" value="KAD3720670.1"/>
    <property type="molecule type" value="Genomic_DNA"/>
</dbReference>
<comment type="caution">
    <text evidence="1">The sequence shown here is derived from an EMBL/GenBank/DDBJ whole genome shotgun (WGS) entry which is preliminary data.</text>
</comment>
<proteinExistence type="predicted"/>
<protein>
    <recommendedName>
        <fullName evidence="3">TerD domain-containing protein</fullName>
    </recommendedName>
</protein>
<dbReference type="AlphaFoldDB" id="A0A5N6MRB5"/>
<dbReference type="RefSeq" id="WP_152272013.1">
    <property type="nucleotide sequence ID" value="NZ_VTFX01000003.1"/>
</dbReference>
<gene>
    <name evidence="1" type="ORF">GD627_07675</name>
</gene>
<accession>A0A5N6MRB5</accession>
<evidence type="ECO:0000313" key="2">
    <source>
        <dbReference type="Proteomes" id="UP000326852"/>
    </source>
</evidence>
<evidence type="ECO:0008006" key="3">
    <source>
        <dbReference type="Google" id="ProtNLM"/>
    </source>
</evidence>